<dbReference type="Proteomes" id="UP000516314">
    <property type="component" value="Chromosome 5"/>
</dbReference>
<gene>
    <name evidence="2" type="ORF">AT9943_LOCUS21028</name>
</gene>
<dbReference type="EMBL" id="LR881470">
    <property type="protein sequence ID" value="CAD5333681.1"/>
    <property type="molecule type" value="Genomic_DNA"/>
</dbReference>
<dbReference type="AlphaFoldDB" id="A0A7G2FJR5"/>
<organism evidence="2 3">
    <name type="scientific">Arabidopsis thaliana</name>
    <name type="common">Mouse-ear cress</name>
    <dbReference type="NCBI Taxonomy" id="3702"/>
    <lineage>
        <taxon>Eukaryota</taxon>
        <taxon>Viridiplantae</taxon>
        <taxon>Streptophyta</taxon>
        <taxon>Embryophyta</taxon>
        <taxon>Tracheophyta</taxon>
        <taxon>Spermatophyta</taxon>
        <taxon>Magnoliopsida</taxon>
        <taxon>eudicotyledons</taxon>
        <taxon>Gunneridae</taxon>
        <taxon>Pentapetalae</taxon>
        <taxon>rosids</taxon>
        <taxon>malvids</taxon>
        <taxon>Brassicales</taxon>
        <taxon>Brassicaceae</taxon>
        <taxon>Camelineae</taxon>
        <taxon>Arabidopsis</taxon>
    </lineage>
</organism>
<accession>A0A7G2FJR5</accession>
<proteinExistence type="predicted"/>
<reference evidence="2 3" key="1">
    <citation type="submission" date="2020-09" db="EMBL/GenBank/DDBJ databases">
        <authorList>
            <person name="Ashkenazy H."/>
        </authorList>
    </citation>
    <scope>NUCLEOTIDE SEQUENCE [LARGE SCALE GENOMIC DNA]</scope>
    <source>
        <strain evidence="3">cv. Cdm-0</strain>
    </source>
</reference>
<evidence type="ECO:0000256" key="1">
    <source>
        <dbReference type="SAM" id="MobiDB-lite"/>
    </source>
</evidence>
<protein>
    <submittedName>
        <fullName evidence="2">(thale cress) hypothetical protein</fullName>
    </submittedName>
</protein>
<sequence>MREITFEFSHTKIGDKIIECGVQIMTEGAEGDSSRELDSFETESSSSQVGNFEFGGNNNHHTDGNGDGNYEAEGSKFSQDENIKTSKRTGFMSWLRKLGQ</sequence>
<feature type="compositionally biased region" description="Low complexity" evidence="1">
    <location>
        <begin position="50"/>
        <end position="59"/>
    </location>
</feature>
<feature type="region of interest" description="Disordered" evidence="1">
    <location>
        <begin position="28"/>
        <end position="84"/>
    </location>
</feature>
<evidence type="ECO:0000313" key="3">
    <source>
        <dbReference type="Proteomes" id="UP000516314"/>
    </source>
</evidence>
<name>A0A7G2FJR5_ARATH</name>
<evidence type="ECO:0000313" key="2">
    <source>
        <dbReference type="EMBL" id="CAD5333681.1"/>
    </source>
</evidence>